<dbReference type="InterPro" id="IPR036392">
    <property type="entry name" value="PLAT/LH2_dom_sf"/>
</dbReference>
<evidence type="ECO:0000313" key="3">
    <source>
        <dbReference type="Proteomes" id="UP000226431"/>
    </source>
</evidence>
<name>A0A2C5YY41_9HYPO</name>
<gene>
    <name evidence="2" type="ORF">CDD80_3638</name>
</gene>
<keyword evidence="3" id="KW-1185">Reference proteome</keyword>
<protein>
    <submittedName>
        <fullName evidence="2">Uncharacterized protein</fullName>
    </submittedName>
</protein>
<feature type="region of interest" description="Disordered" evidence="1">
    <location>
        <begin position="190"/>
        <end position="218"/>
    </location>
</feature>
<evidence type="ECO:0000256" key="1">
    <source>
        <dbReference type="SAM" id="MobiDB-lite"/>
    </source>
</evidence>
<accession>A0A2C5YY41</accession>
<reference evidence="2 3" key="1">
    <citation type="submission" date="2017-06" db="EMBL/GenBank/DDBJ databases">
        <title>Ant-infecting Ophiocordyceps genomes reveal a high diversity of potential behavioral manipulation genes and a possible major role for enterotoxins.</title>
        <authorList>
            <person name="De Bekker C."/>
            <person name="Evans H.C."/>
            <person name="Brachmann A."/>
            <person name="Hughes D.P."/>
        </authorList>
    </citation>
    <scope>NUCLEOTIDE SEQUENCE [LARGE SCALE GENOMIC DNA]</scope>
    <source>
        <strain evidence="2 3">Map16</strain>
    </source>
</reference>
<dbReference type="SUPFAM" id="SSF49723">
    <property type="entry name" value="Lipase/lipooxygenase domain (PLAT/LH2 domain)"/>
    <property type="match status" value="1"/>
</dbReference>
<evidence type="ECO:0000313" key="2">
    <source>
        <dbReference type="EMBL" id="PHH73677.1"/>
    </source>
</evidence>
<dbReference type="OrthoDB" id="4919502at2759"/>
<proteinExistence type="predicted"/>
<dbReference type="Proteomes" id="UP000226431">
    <property type="component" value="Unassembled WGS sequence"/>
</dbReference>
<comment type="caution">
    <text evidence="2">The sequence shown here is derived from an EMBL/GenBank/DDBJ whole genome shotgun (WGS) entry which is preliminary data.</text>
</comment>
<dbReference type="AlphaFoldDB" id="A0A2C5YY41"/>
<sequence length="218" mass="24638">MVAKTTTSCSGEMVVKTSNRWQKRTQGQRRSCCGLRRELSCQSISNLTVDFHLGNDMGAGTWDTIAVEVGALRGKSGITKLAREPEGGFLSNHTFDLQSIFGSRTVPLSDINPVRLVDISGKGFYFRKDQWEFGGITLTATCADSSQRIEMTKYRSVNKWLQNNSEGLFNPDQVWEGEIAPSDWSLKKESNTEIYHEKHPNRDTPKKESKKWPKDENK</sequence>
<organism evidence="2 3">
    <name type="scientific">Ophiocordyceps camponoti-rufipedis</name>
    <dbReference type="NCBI Taxonomy" id="2004952"/>
    <lineage>
        <taxon>Eukaryota</taxon>
        <taxon>Fungi</taxon>
        <taxon>Dikarya</taxon>
        <taxon>Ascomycota</taxon>
        <taxon>Pezizomycotina</taxon>
        <taxon>Sordariomycetes</taxon>
        <taxon>Hypocreomycetidae</taxon>
        <taxon>Hypocreales</taxon>
        <taxon>Ophiocordycipitaceae</taxon>
        <taxon>Ophiocordyceps</taxon>
    </lineage>
</organism>
<dbReference type="EMBL" id="NJES01000325">
    <property type="protein sequence ID" value="PHH73677.1"/>
    <property type="molecule type" value="Genomic_DNA"/>
</dbReference>